<protein>
    <recommendedName>
        <fullName evidence="4">DUF5132 domain-containing protein</fullName>
    </recommendedName>
</protein>
<gene>
    <name evidence="2" type="ORF">SPSIL_029270</name>
</gene>
<feature type="region of interest" description="Disordered" evidence="1">
    <location>
        <begin position="124"/>
        <end position="160"/>
    </location>
</feature>
<accession>A0ABZ3IM48</accession>
<dbReference type="RefSeq" id="WP_094606332.1">
    <property type="nucleotide sequence ID" value="NZ_CP155573.1"/>
</dbReference>
<feature type="compositionally biased region" description="Basic and acidic residues" evidence="1">
    <location>
        <begin position="147"/>
        <end position="160"/>
    </location>
</feature>
<proteinExistence type="predicted"/>
<reference evidence="2" key="1">
    <citation type="submission" date="2024-05" db="EMBL/GenBank/DDBJ databases">
        <title>Isolation and characterization of Sporomusa carbonis sp. nov., a carboxydotrophic hydrogenogen in the genus of Sporomusa isolated from a charcoal burning pile.</title>
        <authorList>
            <person name="Boeer T."/>
            <person name="Rosenbaum F."/>
            <person name="Eysell L."/>
            <person name="Mueller V."/>
            <person name="Daniel R."/>
            <person name="Poehlein A."/>
        </authorList>
    </citation>
    <scope>NUCLEOTIDE SEQUENCE [LARGE SCALE GENOMIC DNA]</scope>
    <source>
        <strain evidence="2">DSM 10669</strain>
    </source>
</reference>
<organism evidence="2 3">
    <name type="scientific">Sporomusa silvacetica DSM 10669</name>
    <dbReference type="NCBI Taxonomy" id="1123289"/>
    <lineage>
        <taxon>Bacteria</taxon>
        <taxon>Bacillati</taxon>
        <taxon>Bacillota</taxon>
        <taxon>Negativicutes</taxon>
        <taxon>Selenomonadales</taxon>
        <taxon>Sporomusaceae</taxon>
        <taxon>Sporomusa</taxon>
    </lineage>
</organism>
<keyword evidence="3" id="KW-1185">Reference proteome</keyword>
<evidence type="ECO:0000313" key="3">
    <source>
        <dbReference type="Proteomes" id="UP000216752"/>
    </source>
</evidence>
<evidence type="ECO:0000256" key="1">
    <source>
        <dbReference type="SAM" id="MobiDB-lite"/>
    </source>
</evidence>
<sequence>MNVLRWGSHILARTTPTGLILTGAAVALASPMVRRGLRSTVLLATKGVLAITDQMKGVITSVKEDAEDFVAEARTTEQNTTSELAEKWDQVRHHARRHRRRLIAATATGVVAMSDKAKKLKHEFRDAIDEAKGKGSQGDQATPEPGTHQHERDNLVTDPV</sequence>
<evidence type="ECO:0008006" key="4">
    <source>
        <dbReference type="Google" id="ProtNLM"/>
    </source>
</evidence>
<dbReference type="Proteomes" id="UP000216752">
    <property type="component" value="Chromosome"/>
</dbReference>
<name>A0ABZ3IM48_9FIRM</name>
<dbReference type="EMBL" id="CP155573">
    <property type="protein sequence ID" value="XFO66767.1"/>
    <property type="molecule type" value="Genomic_DNA"/>
</dbReference>
<evidence type="ECO:0000313" key="2">
    <source>
        <dbReference type="EMBL" id="XFO66767.1"/>
    </source>
</evidence>
<feature type="compositionally biased region" description="Basic and acidic residues" evidence="1">
    <location>
        <begin position="124"/>
        <end position="133"/>
    </location>
</feature>